<evidence type="ECO:0000256" key="6">
    <source>
        <dbReference type="ARBA" id="ARBA00023136"/>
    </source>
</evidence>
<sequence>MSLVQAAIKEVILIQYLSYSIDTAAFLIPVLIEEIFVQRIRFMFGLFMAVSQMFVFFWFANVLQVESAEICHFLYNENDWLKCDKDQSKLLQMMMTMSQRRLVLKAVAVGEMDIGCFTKMMRLCYSIVTFFFTVYTK</sequence>
<keyword evidence="8" id="KW-0807">Transducer</keyword>
<evidence type="ECO:0000256" key="9">
    <source>
        <dbReference type="SAM" id="Phobius"/>
    </source>
</evidence>
<reference evidence="10" key="1">
    <citation type="submission" date="2022-03" db="EMBL/GenBank/DDBJ databases">
        <authorList>
            <person name="Sayadi A."/>
        </authorList>
    </citation>
    <scope>NUCLEOTIDE SEQUENCE</scope>
</reference>
<keyword evidence="5 9" id="KW-1133">Transmembrane helix</keyword>
<keyword evidence="11" id="KW-1185">Reference proteome</keyword>
<dbReference type="GO" id="GO:0016020">
    <property type="term" value="C:membrane"/>
    <property type="evidence" value="ECO:0007669"/>
    <property type="project" value="UniProtKB-SubCell"/>
</dbReference>
<protein>
    <submittedName>
        <fullName evidence="10">Uncharacterized protein</fullName>
    </submittedName>
</protein>
<dbReference type="AlphaFoldDB" id="A0A9P0LAC5"/>
<dbReference type="Pfam" id="PF02949">
    <property type="entry name" value="7tm_6"/>
    <property type="match status" value="1"/>
</dbReference>
<dbReference type="InterPro" id="IPR004117">
    <property type="entry name" value="7tm6_olfct_rcpt"/>
</dbReference>
<evidence type="ECO:0000256" key="7">
    <source>
        <dbReference type="ARBA" id="ARBA00023170"/>
    </source>
</evidence>
<comment type="caution">
    <text evidence="10">The sequence shown here is derived from an EMBL/GenBank/DDBJ whole genome shotgun (WGS) entry which is preliminary data.</text>
</comment>
<dbReference type="GO" id="GO:0004984">
    <property type="term" value="F:olfactory receptor activity"/>
    <property type="evidence" value="ECO:0007669"/>
    <property type="project" value="InterPro"/>
</dbReference>
<dbReference type="EMBL" id="CAKOFQ010007065">
    <property type="protein sequence ID" value="CAH1989506.1"/>
    <property type="molecule type" value="Genomic_DNA"/>
</dbReference>
<evidence type="ECO:0000256" key="1">
    <source>
        <dbReference type="ARBA" id="ARBA00004141"/>
    </source>
</evidence>
<gene>
    <name evidence="10" type="ORF">ACAOBT_LOCUS19066</name>
</gene>
<accession>A0A9P0LAC5</accession>
<evidence type="ECO:0000256" key="8">
    <source>
        <dbReference type="ARBA" id="ARBA00023224"/>
    </source>
</evidence>
<keyword evidence="3 9" id="KW-0812">Transmembrane</keyword>
<evidence type="ECO:0000313" key="10">
    <source>
        <dbReference type="EMBL" id="CAH1989506.1"/>
    </source>
</evidence>
<keyword evidence="2" id="KW-0716">Sensory transduction</keyword>
<evidence type="ECO:0000256" key="2">
    <source>
        <dbReference type="ARBA" id="ARBA00022606"/>
    </source>
</evidence>
<proteinExistence type="predicted"/>
<feature type="transmembrane region" description="Helical" evidence="9">
    <location>
        <begin position="44"/>
        <end position="63"/>
    </location>
</feature>
<keyword evidence="4" id="KW-0552">Olfaction</keyword>
<keyword evidence="7" id="KW-0675">Receptor</keyword>
<dbReference type="Proteomes" id="UP001152888">
    <property type="component" value="Unassembled WGS sequence"/>
</dbReference>
<dbReference type="OrthoDB" id="7677057at2759"/>
<dbReference type="GO" id="GO:0007165">
    <property type="term" value="P:signal transduction"/>
    <property type="evidence" value="ECO:0007669"/>
    <property type="project" value="UniProtKB-KW"/>
</dbReference>
<evidence type="ECO:0000313" key="11">
    <source>
        <dbReference type="Proteomes" id="UP001152888"/>
    </source>
</evidence>
<dbReference type="GO" id="GO:0005549">
    <property type="term" value="F:odorant binding"/>
    <property type="evidence" value="ECO:0007669"/>
    <property type="project" value="InterPro"/>
</dbReference>
<evidence type="ECO:0000256" key="3">
    <source>
        <dbReference type="ARBA" id="ARBA00022692"/>
    </source>
</evidence>
<comment type="subcellular location">
    <subcellularLocation>
        <location evidence="1">Membrane</location>
        <topology evidence="1">Multi-pass membrane protein</topology>
    </subcellularLocation>
</comment>
<evidence type="ECO:0000256" key="4">
    <source>
        <dbReference type="ARBA" id="ARBA00022725"/>
    </source>
</evidence>
<keyword evidence="6 9" id="KW-0472">Membrane</keyword>
<name>A0A9P0LAC5_ACAOB</name>
<organism evidence="10 11">
    <name type="scientific">Acanthoscelides obtectus</name>
    <name type="common">Bean weevil</name>
    <name type="synonym">Bruchus obtectus</name>
    <dbReference type="NCBI Taxonomy" id="200917"/>
    <lineage>
        <taxon>Eukaryota</taxon>
        <taxon>Metazoa</taxon>
        <taxon>Ecdysozoa</taxon>
        <taxon>Arthropoda</taxon>
        <taxon>Hexapoda</taxon>
        <taxon>Insecta</taxon>
        <taxon>Pterygota</taxon>
        <taxon>Neoptera</taxon>
        <taxon>Endopterygota</taxon>
        <taxon>Coleoptera</taxon>
        <taxon>Polyphaga</taxon>
        <taxon>Cucujiformia</taxon>
        <taxon>Chrysomeloidea</taxon>
        <taxon>Chrysomelidae</taxon>
        <taxon>Bruchinae</taxon>
        <taxon>Bruchini</taxon>
        <taxon>Acanthoscelides</taxon>
    </lineage>
</organism>
<evidence type="ECO:0000256" key="5">
    <source>
        <dbReference type="ARBA" id="ARBA00022989"/>
    </source>
</evidence>
<feature type="transmembrane region" description="Helical" evidence="9">
    <location>
        <begin position="12"/>
        <end position="32"/>
    </location>
</feature>